<organism evidence="3">
    <name type="scientific">Nothobranchius furzeri</name>
    <name type="common">Turquoise killifish</name>
    <dbReference type="NCBI Taxonomy" id="105023"/>
    <lineage>
        <taxon>Eukaryota</taxon>
        <taxon>Metazoa</taxon>
        <taxon>Chordata</taxon>
        <taxon>Craniata</taxon>
        <taxon>Vertebrata</taxon>
        <taxon>Euteleostomi</taxon>
        <taxon>Actinopterygii</taxon>
        <taxon>Neopterygii</taxon>
        <taxon>Teleostei</taxon>
        <taxon>Neoteleostei</taxon>
        <taxon>Acanthomorphata</taxon>
        <taxon>Ovalentaria</taxon>
        <taxon>Atherinomorphae</taxon>
        <taxon>Cyprinodontiformes</taxon>
        <taxon>Nothobranchiidae</taxon>
        <taxon>Nothobranchius</taxon>
    </lineage>
</organism>
<gene>
    <name evidence="3" type="primary">OLA.19164</name>
</gene>
<dbReference type="AlphaFoldDB" id="A0A1A8V9D7"/>
<dbReference type="PANTHER" id="PTHR47611">
    <property type="entry name" value="HAT DIMERISATION DOMAIN, C-TERMINAL"/>
    <property type="match status" value="1"/>
</dbReference>
<sequence>MCIISMGLCASRQARLLQQQQIKLYSTHFIFCVRFFTGGEAARMAKNLLKQEMERALAKASADKAGTRKPEPEPAEKVAHVDASSPTTSKSSFSSLYDKILEEHDEPAQGTQAAVIQMQMYLKEPTMGELDSPFQYWADNHARFPLLAAVAVKFLSAPSTSVESERLFSTASNIVDEKRNRLTAERAEMLIFLRKNLSLFK</sequence>
<dbReference type="SUPFAM" id="SSF53098">
    <property type="entry name" value="Ribonuclease H-like"/>
    <property type="match status" value="1"/>
</dbReference>
<dbReference type="InterPro" id="IPR012337">
    <property type="entry name" value="RNaseH-like_sf"/>
</dbReference>
<accession>A0A1A8V9D7</accession>
<evidence type="ECO:0000256" key="1">
    <source>
        <dbReference type="SAM" id="MobiDB-lite"/>
    </source>
</evidence>
<protein>
    <recommendedName>
        <fullName evidence="2">HAT C-terminal dimerisation domain-containing protein</fullName>
    </recommendedName>
</protein>
<dbReference type="Pfam" id="PF05699">
    <property type="entry name" value="Dimer_Tnp_hAT"/>
    <property type="match status" value="1"/>
</dbReference>
<dbReference type="PANTHER" id="PTHR47611:SF1">
    <property type="entry name" value="CCHC-TYPE DOMAIN-CONTAINING PROTEIN"/>
    <property type="match status" value="1"/>
</dbReference>
<evidence type="ECO:0000259" key="2">
    <source>
        <dbReference type="Pfam" id="PF05699"/>
    </source>
</evidence>
<feature type="compositionally biased region" description="Basic and acidic residues" evidence="1">
    <location>
        <begin position="59"/>
        <end position="80"/>
    </location>
</feature>
<evidence type="ECO:0000313" key="3">
    <source>
        <dbReference type="EMBL" id="SBS56975.1"/>
    </source>
</evidence>
<dbReference type="InterPro" id="IPR008906">
    <property type="entry name" value="HATC_C_dom"/>
</dbReference>
<dbReference type="EMBL" id="HAEJ01016518">
    <property type="protein sequence ID" value="SBS56975.1"/>
    <property type="molecule type" value="Transcribed_RNA"/>
</dbReference>
<feature type="region of interest" description="Disordered" evidence="1">
    <location>
        <begin position="59"/>
        <end position="91"/>
    </location>
</feature>
<reference evidence="3" key="2">
    <citation type="submission" date="2016-06" db="EMBL/GenBank/DDBJ databases">
        <title>The genome of a short-lived fish provides insights into sex chromosome evolution and the genetic control of aging.</title>
        <authorList>
            <person name="Reichwald K."/>
            <person name="Felder M."/>
            <person name="Petzold A."/>
            <person name="Koch P."/>
            <person name="Groth M."/>
            <person name="Platzer M."/>
        </authorList>
    </citation>
    <scope>NUCLEOTIDE SEQUENCE</scope>
    <source>
        <tissue evidence="3">Brain</tissue>
    </source>
</reference>
<name>A0A1A8V9D7_NOTFU</name>
<dbReference type="GO" id="GO:0046983">
    <property type="term" value="F:protein dimerization activity"/>
    <property type="evidence" value="ECO:0007669"/>
    <property type="project" value="InterPro"/>
</dbReference>
<reference evidence="3" key="1">
    <citation type="submission" date="2016-05" db="EMBL/GenBank/DDBJ databases">
        <authorList>
            <person name="Lavstsen T."/>
            <person name="Jespersen J.S."/>
        </authorList>
    </citation>
    <scope>NUCLEOTIDE SEQUENCE</scope>
    <source>
        <tissue evidence="3">Brain</tissue>
    </source>
</reference>
<feature type="domain" description="HAT C-terminal dimerisation" evidence="2">
    <location>
        <begin position="119"/>
        <end position="197"/>
    </location>
</feature>
<proteinExistence type="predicted"/>